<protein>
    <recommendedName>
        <fullName evidence="2">BTB domain-containing protein</fullName>
    </recommendedName>
</protein>
<dbReference type="SUPFAM" id="SSF54695">
    <property type="entry name" value="POZ domain"/>
    <property type="match status" value="1"/>
</dbReference>
<evidence type="ECO:0000313" key="3">
    <source>
        <dbReference type="EMBL" id="KPI40620.1"/>
    </source>
</evidence>
<dbReference type="RefSeq" id="XP_018000583.1">
    <property type="nucleotide sequence ID" value="XM_018139446.1"/>
</dbReference>
<dbReference type="Proteomes" id="UP000038010">
    <property type="component" value="Unassembled WGS sequence"/>
</dbReference>
<dbReference type="AlphaFoldDB" id="A0A0N1H9Y1"/>
<dbReference type="InterPro" id="IPR000210">
    <property type="entry name" value="BTB/POZ_dom"/>
</dbReference>
<feature type="domain" description="BTB" evidence="2">
    <location>
        <begin position="13"/>
        <end position="78"/>
    </location>
</feature>
<dbReference type="OrthoDB" id="9997739at2759"/>
<dbReference type="PROSITE" id="PS50097">
    <property type="entry name" value="BTB"/>
    <property type="match status" value="1"/>
</dbReference>
<dbReference type="GeneID" id="28731326"/>
<dbReference type="CDD" id="cd18186">
    <property type="entry name" value="BTB_POZ_ZBTB_KLHL-like"/>
    <property type="match status" value="1"/>
</dbReference>
<dbReference type="InterPro" id="IPR011333">
    <property type="entry name" value="SKP1/BTB/POZ_sf"/>
</dbReference>
<reference evidence="3 4" key="1">
    <citation type="submission" date="2015-06" db="EMBL/GenBank/DDBJ databases">
        <title>Draft genome of the ant-associated black yeast Phialophora attae CBS 131958.</title>
        <authorList>
            <person name="Moreno L.F."/>
            <person name="Stielow B.J."/>
            <person name="de Hoog S."/>
            <person name="Vicente V.A."/>
            <person name="Weiss V.A."/>
            <person name="de Vries M."/>
            <person name="Cruz L.M."/>
            <person name="Souza E.M."/>
        </authorList>
    </citation>
    <scope>NUCLEOTIDE SEQUENCE [LARGE SCALE GENOMIC DNA]</scope>
    <source>
        <strain evidence="3 4">CBS 131958</strain>
    </source>
</reference>
<comment type="caution">
    <text evidence="3">The sequence shown here is derived from an EMBL/GenBank/DDBJ whole genome shotgun (WGS) entry which is preliminary data.</text>
</comment>
<keyword evidence="4" id="KW-1185">Reference proteome</keyword>
<dbReference type="EMBL" id="LFJN01000011">
    <property type="protein sequence ID" value="KPI40620.1"/>
    <property type="molecule type" value="Genomic_DNA"/>
</dbReference>
<dbReference type="VEuPathDB" id="FungiDB:AB675_10658"/>
<dbReference type="Gene3D" id="3.30.710.10">
    <property type="entry name" value="Potassium Channel Kv1.1, Chain A"/>
    <property type="match status" value="1"/>
</dbReference>
<evidence type="ECO:0000259" key="2">
    <source>
        <dbReference type="PROSITE" id="PS50097"/>
    </source>
</evidence>
<evidence type="ECO:0000313" key="4">
    <source>
        <dbReference type="Proteomes" id="UP000038010"/>
    </source>
</evidence>
<proteinExistence type="predicted"/>
<gene>
    <name evidence="3" type="ORF">AB675_10658</name>
</gene>
<name>A0A0N1H9Y1_9EURO</name>
<organism evidence="3 4">
    <name type="scientific">Cyphellophora attinorum</name>
    <dbReference type="NCBI Taxonomy" id="1664694"/>
    <lineage>
        <taxon>Eukaryota</taxon>
        <taxon>Fungi</taxon>
        <taxon>Dikarya</taxon>
        <taxon>Ascomycota</taxon>
        <taxon>Pezizomycotina</taxon>
        <taxon>Eurotiomycetes</taxon>
        <taxon>Chaetothyriomycetidae</taxon>
        <taxon>Chaetothyriales</taxon>
        <taxon>Cyphellophoraceae</taxon>
        <taxon>Cyphellophora</taxon>
    </lineage>
</organism>
<feature type="compositionally biased region" description="Basic and acidic residues" evidence="1">
    <location>
        <begin position="290"/>
        <end position="305"/>
    </location>
</feature>
<sequence length="305" mass="35305">MATTINFEEIVNGDVYTFVVGSEQKLYTSVHSAVLSRISEPFAVMLSSGMKESKDKRVVLLDVDPDTFRLVLEYAYTNFYRPPVVEIKTGRGYHHEEGSENPFDTSKDPHFCGFCGSDQWSLFCWPKCKNASAEVIADKRLQGRTGSEFGKYLQEMSQGKVPFSDIRLHARLYIFATKWIMTGLQEMSLHRTHRELANRWLTEPFEQQLCDTIREVYGNTSAADQESSGIGSEMRELLLTYTFLAQEKLVKYKEKSPFKAFLLEGGEFLADFTRKNLEADESLRKKRAEAKKERYERWWNERKTT</sequence>
<dbReference type="STRING" id="1664694.A0A0N1H9Y1"/>
<dbReference type="PANTHER" id="PTHR47843">
    <property type="entry name" value="BTB DOMAIN-CONTAINING PROTEIN-RELATED"/>
    <property type="match status" value="1"/>
</dbReference>
<feature type="region of interest" description="Disordered" evidence="1">
    <location>
        <begin position="284"/>
        <end position="305"/>
    </location>
</feature>
<dbReference type="Pfam" id="PF00651">
    <property type="entry name" value="BTB"/>
    <property type="match status" value="1"/>
</dbReference>
<accession>A0A0N1H9Y1</accession>
<evidence type="ECO:0000256" key="1">
    <source>
        <dbReference type="SAM" id="MobiDB-lite"/>
    </source>
</evidence>